<name>T1JVN8_TETUR</name>
<reference evidence="2" key="2">
    <citation type="submission" date="2015-06" db="UniProtKB">
        <authorList>
            <consortium name="EnsemblMetazoa"/>
        </authorList>
    </citation>
    <scope>IDENTIFICATION</scope>
</reference>
<evidence type="ECO:0000313" key="3">
    <source>
        <dbReference type="Proteomes" id="UP000015104"/>
    </source>
</evidence>
<feature type="compositionally biased region" description="Basic and acidic residues" evidence="1">
    <location>
        <begin position="1"/>
        <end position="27"/>
    </location>
</feature>
<feature type="region of interest" description="Disordered" evidence="1">
    <location>
        <begin position="1"/>
        <end position="32"/>
    </location>
</feature>
<sequence length="49" mass="5743">MKLDDINKDTNDFNKGKSYSKKGEENYYKPLKGRQLNLSKPLNSFEECN</sequence>
<dbReference type="EMBL" id="CAEY01000795">
    <property type="status" value="NOT_ANNOTATED_CDS"/>
    <property type="molecule type" value="Genomic_DNA"/>
</dbReference>
<organism evidence="2 3">
    <name type="scientific">Tetranychus urticae</name>
    <name type="common">Two-spotted spider mite</name>
    <dbReference type="NCBI Taxonomy" id="32264"/>
    <lineage>
        <taxon>Eukaryota</taxon>
        <taxon>Metazoa</taxon>
        <taxon>Ecdysozoa</taxon>
        <taxon>Arthropoda</taxon>
        <taxon>Chelicerata</taxon>
        <taxon>Arachnida</taxon>
        <taxon>Acari</taxon>
        <taxon>Acariformes</taxon>
        <taxon>Trombidiformes</taxon>
        <taxon>Prostigmata</taxon>
        <taxon>Eleutherengona</taxon>
        <taxon>Raphignathae</taxon>
        <taxon>Tetranychoidea</taxon>
        <taxon>Tetranychidae</taxon>
        <taxon>Tetranychus</taxon>
    </lineage>
</organism>
<dbReference type="HOGENOM" id="CLU_3144592_0_0_1"/>
<proteinExistence type="predicted"/>
<accession>T1JVN8</accession>
<keyword evidence="3" id="KW-1185">Reference proteome</keyword>
<dbReference type="Proteomes" id="UP000015104">
    <property type="component" value="Unassembled WGS sequence"/>
</dbReference>
<dbReference type="EnsemblMetazoa" id="tetur02g05270.1">
    <property type="protein sequence ID" value="tetur02g05270.1"/>
    <property type="gene ID" value="tetur02g05270"/>
</dbReference>
<evidence type="ECO:0000256" key="1">
    <source>
        <dbReference type="SAM" id="MobiDB-lite"/>
    </source>
</evidence>
<evidence type="ECO:0000313" key="2">
    <source>
        <dbReference type="EnsemblMetazoa" id="tetur02g05270.1"/>
    </source>
</evidence>
<protein>
    <submittedName>
        <fullName evidence="2">Uncharacterized protein</fullName>
    </submittedName>
</protein>
<reference evidence="3" key="1">
    <citation type="submission" date="2011-08" db="EMBL/GenBank/DDBJ databases">
        <authorList>
            <person name="Rombauts S."/>
        </authorList>
    </citation>
    <scope>NUCLEOTIDE SEQUENCE</scope>
    <source>
        <strain evidence="3">London</strain>
    </source>
</reference>
<dbReference type="AlphaFoldDB" id="T1JVN8"/>